<evidence type="ECO:0000256" key="3">
    <source>
        <dbReference type="ARBA" id="ARBA00012640"/>
    </source>
</evidence>
<keyword evidence="5" id="KW-0479">Metal-binding</keyword>
<evidence type="ECO:0000256" key="2">
    <source>
        <dbReference type="ARBA" id="ARBA00005135"/>
    </source>
</evidence>
<dbReference type="InterPro" id="IPR050582">
    <property type="entry name" value="HAD-like_SerB"/>
</dbReference>
<evidence type="ECO:0000256" key="7">
    <source>
        <dbReference type="ARBA" id="ARBA00022842"/>
    </source>
</evidence>
<keyword evidence="6" id="KW-0378">Hydrolase</keyword>
<dbReference type="GO" id="GO:0006564">
    <property type="term" value="P:L-serine biosynthetic process"/>
    <property type="evidence" value="ECO:0007669"/>
    <property type="project" value="UniProtKB-KW"/>
</dbReference>
<comment type="caution">
    <text evidence="11">The sequence shown here is derived from an EMBL/GenBank/DDBJ whole genome shotgun (WGS) entry which is preliminary data.</text>
</comment>
<evidence type="ECO:0000313" key="11">
    <source>
        <dbReference type="EMBL" id="PIR93944.1"/>
    </source>
</evidence>
<evidence type="ECO:0000256" key="5">
    <source>
        <dbReference type="ARBA" id="ARBA00022723"/>
    </source>
</evidence>
<gene>
    <name evidence="11" type="ORF">COT97_03885</name>
</gene>
<evidence type="ECO:0000256" key="10">
    <source>
        <dbReference type="ARBA" id="ARBA00048523"/>
    </source>
</evidence>
<proteinExistence type="predicted"/>
<dbReference type="Pfam" id="PF00702">
    <property type="entry name" value="Hydrolase"/>
    <property type="match status" value="1"/>
</dbReference>
<dbReference type="SFLD" id="SFLDS00003">
    <property type="entry name" value="Haloacid_Dehalogenase"/>
    <property type="match status" value="1"/>
</dbReference>
<keyword evidence="7" id="KW-0460">Magnesium</keyword>
<keyword evidence="8" id="KW-0718">Serine biosynthesis</keyword>
<name>A0A2H0V4D7_9BACT</name>
<protein>
    <recommendedName>
        <fullName evidence="3">phosphoserine phosphatase</fullName>
        <ecNumber evidence="3">3.1.3.3</ecNumber>
    </recommendedName>
</protein>
<dbReference type="SFLD" id="SFLDG01129">
    <property type="entry name" value="C1.5:_HAD__Beta-PGM__Phosphata"/>
    <property type="match status" value="1"/>
</dbReference>
<dbReference type="EMBL" id="PFAP01000028">
    <property type="protein sequence ID" value="PIR93944.1"/>
    <property type="molecule type" value="Genomic_DNA"/>
</dbReference>
<comment type="cofactor">
    <cofactor evidence="1">
        <name>Mg(2+)</name>
        <dbReference type="ChEBI" id="CHEBI:18420"/>
    </cofactor>
</comment>
<dbReference type="InterPro" id="IPR023214">
    <property type="entry name" value="HAD_sf"/>
</dbReference>
<organism evidence="11 12">
    <name type="scientific">Candidatus Falkowbacteria bacterium CG10_big_fil_rev_8_21_14_0_10_39_11</name>
    <dbReference type="NCBI Taxonomy" id="1974565"/>
    <lineage>
        <taxon>Bacteria</taxon>
        <taxon>Candidatus Falkowiibacteriota</taxon>
    </lineage>
</organism>
<evidence type="ECO:0000256" key="8">
    <source>
        <dbReference type="ARBA" id="ARBA00023299"/>
    </source>
</evidence>
<evidence type="ECO:0000313" key="12">
    <source>
        <dbReference type="Proteomes" id="UP000229901"/>
    </source>
</evidence>
<dbReference type="GO" id="GO:0005737">
    <property type="term" value="C:cytoplasm"/>
    <property type="evidence" value="ECO:0007669"/>
    <property type="project" value="TreeGrafter"/>
</dbReference>
<accession>A0A2H0V4D7</accession>
<dbReference type="PANTHER" id="PTHR43344:SF2">
    <property type="entry name" value="PHOSPHOSERINE PHOSPHATASE"/>
    <property type="match status" value="1"/>
</dbReference>
<dbReference type="PANTHER" id="PTHR43344">
    <property type="entry name" value="PHOSPHOSERINE PHOSPHATASE"/>
    <property type="match status" value="1"/>
</dbReference>
<comment type="catalytic activity">
    <reaction evidence="10">
        <text>O-phospho-D-serine + H2O = D-serine + phosphate</text>
        <dbReference type="Rhea" id="RHEA:24873"/>
        <dbReference type="ChEBI" id="CHEBI:15377"/>
        <dbReference type="ChEBI" id="CHEBI:35247"/>
        <dbReference type="ChEBI" id="CHEBI:43474"/>
        <dbReference type="ChEBI" id="CHEBI:58680"/>
        <dbReference type="EC" id="3.1.3.3"/>
    </reaction>
</comment>
<comment type="catalytic activity">
    <reaction evidence="9">
        <text>O-phospho-L-serine + H2O = L-serine + phosphate</text>
        <dbReference type="Rhea" id="RHEA:21208"/>
        <dbReference type="ChEBI" id="CHEBI:15377"/>
        <dbReference type="ChEBI" id="CHEBI:33384"/>
        <dbReference type="ChEBI" id="CHEBI:43474"/>
        <dbReference type="ChEBI" id="CHEBI:57524"/>
        <dbReference type="EC" id="3.1.3.3"/>
    </reaction>
</comment>
<dbReference type="InterPro" id="IPR036412">
    <property type="entry name" value="HAD-like_sf"/>
</dbReference>
<sequence length="238" mass="27098">MLIIYCNLKSICYIMKTNYMNSQTKNSAKMVVFDIDGVLLGVKRGSFKEIIQYLGKEKEIKDLHTEYIRRKKHGPWGLKQLAKLLAGTNKDYLYKIARGYVDARLQPGVDKLLKHFRKKKYIMGAISSNPDFVVQTIKELLSLDFAEGTQMEYLDGVATGNLTKEINRYGKADILQEKMKQYKCSSKDVIVIGDSLTDIPMSKHADTFIAFNPQKNELADEAKVQIKSQDISDILSIL</sequence>
<dbReference type="GO" id="GO:0036424">
    <property type="term" value="F:L-phosphoserine phosphatase activity"/>
    <property type="evidence" value="ECO:0007669"/>
    <property type="project" value="TreeGrafter"/>
</dbReference>
<reference evidence="12" key="1">
    <citation type="submission" date="2017-09" db="EMBL/GenBank/DDBJ databases">
        <title>Depth-based differentiation of microbial function through sediment-hosted aquifers and enrichment of novel symbionts in the deep terrestrial subsurface.</title>
        <authorList>
            <person name="Probst A.J."/>
            <person name="Ladd B."/>
            <person name="Jarett J.K."/>
            <person name="Geller-Mcgrath D.E."/>
            <person name="Sieber C.M.K."/>
            <person name="Emerson J.B."/>
            <person name="Anantharaman K."/>
            <person name="Thomas B.C."/>
            <person name="Malmstrom R."/>
            <person name="Stieglmeier M."/>
            <person name="Klingl A."/>
            <person name="Woyke T."/>
            <person name="Ryan C.M."/>
            <person name="Banfield J.F."/>
        </authorList>
    </citation>
    <scope>NUCLEOTIDE SEQUENCE [LARGE SCALE GENOMIC DNA]</scope>
</reference>
<dbReference type="Proteomes" id="UP000229901">
    <property type="component" value="Unassembled WGS sequence"/>
</dbReference>
<dbReference type="AlphaFoldDB" id="A0A2H0V4D7"/>
<evidence type="ECO:0000256" key="6">
    <source>
        <dbReference type="ARBA" id="ARBA00022801"/>
    </source>
</evidence>
<dbReference type="EC" id="3.1.3.3" evidence="3"/>
<dbReference type="GO" id="GO:0000287">
    <property type="term" value="F:magnesium ion binding"/>
    <property type="evidence" value="ECO:0007669"/>
    <property type="project" value="TreeGrafter"/>
</dbReference>
<evidence type="ECO:0000256" key="4">
    <source>
        <dbReference type="ARBA" id="ARBA00022605"/>
    </source>
</evidence>
<dbReference type="Gene3D" id="3.40.50.1000">
    <property type="entry name" value="HAD superfamily/HAD-like"/>
    <property type="match status" value="1"/>
</dbReference>
<evidence type="ECO:0000256" key="1">
    <source>
        <dbReference type="ARBA" id="ARBA00001946"/>
    </source>
</evidence>
<comment type="pathway">
    <text evidence="2">Amino-acid biosynthesis; L-serine biosynthesis; L-serine from 3-phospho-D-glycerate: step 3/3.</text>
</comment>
<dbReference type="SUPFAM" id="SSF56784">
    <property type="entry name" value="HAD-like"/>
    <property type="match status" value="1"/>
</dbReference>
<keyword evidence="4" id="KW-0028">Amino-acid biosynthesis</keyword>
<evidence type="ECO:0000256" key="9">
    <source>
        <dbReference type="ARBA" id="ARBA00048138"/>
    </source>
</evidence>